<dbReference type="STRING" id="690879.TSACC_3352"/>
<dbReference type="SUPFAM" id="SSF53335">
    <property type="entry name" value="S-adenosyl-L-methionine-dependent methyltransferases"/>
    <property type="match status" value="1"/>
</dbReference>
<evidence type="ECO:0000313" key="4">
    <source>
        <dbReference type="Proteomes" id="UP000076023"/>
    </source>
</evidence>
<comment type="caution">
    <text evidence="3">The sequence shown here is derived from an EMBL/GenBank/DDBJ whole genome shotgun (WGS) entry which is preliminary data.</text>
</comment>
<evidence type="ECO:0000256" key="2">
    <source>
        <dbReference type="ARBA" id="ARBA00022679"/>
    </source>
</evidence>
<keyword evidence="2 3" id="KW-0808">Transferase</keyword>
<dbReference type="GO" id="GO:0035243">
    <property type="term" value="F:protein-arginine omega-N symmetric methyltransferase activity"/>
    <property type="evidence" value="ECO:0007669"/>
    <property type="project" value="TreeGrafter"/>
</dbReference>
<dbReference type="EMBL" id="BDCO01000003">
    <property type="protein sequence ID" value="GAT35287.1"/>
    <property type="molecule type" value="Genomic_DNA"/>
</dbReference>
<gene>
    <name evidence="3" type="ORF">TSACC_3352</name>
</gene>
<dbReference type="AlphaFoldDB" id="A0A146GF84"/>
<dbReference type="InParanoid" id="A0A146GF84"/>
<keyword evidence="1 3" id="KW-0489">Methyltransferase</keyword>
<accession>A0A146GF84</accession>
<dbReference type="Gene3D" id="3.40.50.12710">
    <property type="match status" value="1"/>
</dbReference>
<dbReference type="GO" id="GO:0032259">
    <property type="term" value="P:methylation"/>
    <property type="evidence" value="ECO:0007669"/>
    <property type="project" value="UniProtKB-KW"/>
</dbReference>
<dbReference type="Pfam" id="PF02636">
    <property type="entry name" value="Methyltransf_28"/>
    <property type="match status" value="1"/>
</dbReference>
<reference evidence="4" key="1">
    <citation type="journal article" date="2017" name="Genome Announc.">
        <title>Draft Genome Sequence of Terrimicrobium sacchariphilum NM-5T, a Facultative Anaerobic Soil Bacterium of the Class Spartobacteria.</title>
        <authorList>
            <person name="Qiu Y.L."/>
            <person name="Tourlousse D.M."/>
            <person name="Matsuura N."/>
            <person name="Ohashi A."/>
            <person name="Sekiguchi Y."/>
        </authorList>
    </citation>
    <scope>NUCLEOTIDE SEQUENCE [LARGE SCALE GENOMIC DNA]</scope>
    <source>
        <strain evidence="4">NM-5</strain>
    </source>
</reference>
<dbReference type="PANTHER" id="PTHR12049:SF7">
    <property type="entry name" value="PROTEIN ARGININE METHYLTRANSFERASE NDUFAF7, MITOCHONDRIAL"/>
    <property type="match status" value="1"/>
</dbReference>
<dbReference type="PANTHER" id="PTHR12049">
    <property type="entry name" value="PROTEIN ARGININE METHYLTRANSFERASE NDUFAF7, MITOCHONDRIAL"/>
    <property type="match status" value="1"/>
</dbReference>
<name>A0A146GF84_TERSA</name>
<sequence>MCMFVKSPAVSDLIAREIDASGPISFARFMELALYEPGDGYYASGKVRIGKQGDFFTNVSVGAFFGRLLAGQLVEVWERLGRPGDFTVVEQGAHDGTLAADVVSALSELLPGGFRYLIIEPASFWRTEQEKVLGRFGDRIGWVDDVSRLPRFRGVHLSNELVDALPFHLLQSQGDGWRELMVIRAGDGFAFQSADTDVIPPALPERPEGVLLEVRPAAVAWLASMAERLEAGMILIIDYGYTRENLWAEHRTRGTFSCYSGHRRDDDVLSNPGSKDITSHVDFTQLADEAGRLGLGVEGFADQHHYLVGASETYLRSLEGSAPVGESRKALRNLQTLIHPESMGRQFHYLGLVKDLPPPAASGFRYARGTAALLESVAAMRVRA</sequence>
<proteinExistence type="predicted"/>
<dbReference type="OrthoDB" id="9794208at2"/>
<keyword evidence="4" id="KW-1185">Reference proteome</keyword>
<evidence type="ECO:0000313" key="3">
    <source>
        <dbReference type="EMBL" id="GAT35287.1"/>
    </source>
</evidence>
<dbReference type="InterPro" id="IPR029063">
    <property type="entry name" value="SAM-dependent_MTases_sf"/>
</dbReference>
<evidence type="ECO:0000256" key="1">
    <source>
        <dbReference type="ARBA" id="ARBA00022603"/>
    </source>
</evidence>
<protein>
    <submittedName>
        <fullName evidence="3">SAM-dependent methyltransferase, MidA family</fullName>
    </submittedName>
</protein>
<dbReference type="InterPro" id="IPR038375">
    <property type="entry name" value="NDUFAF7_sf"/>
</dbReference>
<organism evidence="3 4">
    <name type="scientific">Terrimicrobium sacchariphilum</name>
    <dbReference type="NCBI Taxonomy" id="690879"/>
    <lineage>
        <taxon>Bacteria</taxon>
        <taxon>Pseudomonadati</taxon>
        <taxon>Verrucomicrobiota</taxon>
        <taxon>Terrimicrobiia</taxon>
        <taxon>Terrimicrobiales</taxon>
        <taxon>Terrimicrobiaceae</taxon>
        <taxon>Terrimicrobium</taxon>
    </lineage>
</organism>
<dbReference type="InterPro" id="IPR003788">
    <property type="entry name" value="NDUFAF7"/>
</dbReference>
<dbReference type="Proteomes" id="UP000076023">
    <property type="component" value="Unassembled WGS sequence"/>
</dbReference>